<reference evidence="7 8" key="1">
    <citation type="journal article" date="2008" name="J. Bacteriol.">
        <title>'Candidatus Cloacamonas acidaminovorans': genome sequence reconstruction provides a first glimpse of a new bacterial division.</title>
        <authorList>
            <person name="Pelletier E."/>
            <person name="Kreimeyer A."/>
            <person name="Bocs S."/>
            <person name="Rouy Z."/>
            <person name="Gyapay G."/>
            <person name="Chouari R."/>
            <person name="Riviere D."/>
            <person name="Ganesan A."/>
            <person name="Daegelen P."/>
            <person name="Sghir A."/>
            <person name="Cohen G.N."/>
            <person name="Medigue C."/>
            <person name="Weissenbach J."/>
            <person name="Le Paslier D."/>
        </authorList>
    </citation>
    <scope>NUCLEOTIDE SEQUENCE [LARGE SCALE GENOMIC DNA]</scope>
    <source>
        <strain evidence="8">Evry</strain>
    </source>
</reference>
<evidence type="ECO:0000256" key="4">
    <source>
        <dbReference type="SAM" id="MobiDB-lite"/>
    </source>
</evidence>
<dbReference type="Pfam" id="PF07676">
    <property type="entry name" value="PD40"/>
    <property type="match status" value="2"/>
</dbReference>
<keyword evidence="5" id="KW-0732">Signal</keyword>
<evidence type="ECO:0000256" key="2">
    <source>
        <dbReference type="ARBA" id="ARBA00009820"/>
    </source>
</evidence>
<dbReference type="InterPro" id="IPR011659">
    <property type="entry name" value="WD40"/>
</dbReference>
<protein>
    <recommendedName>
        <fullName evidence="6">Bacterial surface antigen (D15) domain-containing protein</fullName>
    </recommendedName>
</protein>
<proteinExistence type="inferred from homology"/>
<dbReference type="SUPFAM" id="SSF82171">
    <property type="entry name" value="DPP6 N-terminal domain-like"/>
    <property type="match status" value="1"/>
</dbReference>
<evidence type="ECO:0000256" key="1">
    <source>
        <dbReference type="ARBA" id="ARBA00004370"/>
    </source>
</evidence>
<evidence type="ECO:0000313" key="7">
    <source>
        <dbReference type="EMBL" id="CAO80042.1"/>
    </source>
</evidence>
<keyword evidence="8" id="KW-1185">Reference proteome</keyword>
<dbReference type="PANTHER" id="PTHR36842">
    <property type="entry name" value="PROTEIN TOLB HOMOLOG"/>
    <property type="match status" value="1"/>
</dbReference>
<name>B0VIY2_CLOAI</name>
<evidence type="ECO:0000256" key="5">
    <source>
        <dbReference type="SAM" id="SignalP"/>
    </source>
</evidence>
<evidence type="ECO:0000313" key="8">
    <source>
        <dbReference type="Proteomes" id="UP000002019"/>
    </source>
</evidence>
<organism evidence="7 8">
    <name type="scientific">Cloacimonas acidaminovorans (strain Evry)</name>
    <dbReference type="NCBI Taxonomy" id="459349"/>
    <lineage>
        <taxon>Bacteria</taxon>
        <taxon>Pseudomonadati</taxon>
        <taxon>Candidatus Cloacimonadota</taxon>
        <taxon>Candidatus Cloacimonadia</taxon>
        <taxon>Candidatus Cloacimonadales</taxon>
        <taxon>Candidatus Cloacimonadaceae</taxon>
        <taxon>Candidatus Cloacimonas</taxon>
    </lineage>
</organism>
<dbReference type="InterPro" id="IPR000184">
    <property type="entry name" value="Bac_surfAg_D15"/>
</dbReference>
<dbReference type="Gene3D" id="2.40.160.50">
    <property type="entry name" value="membrane protein fhac: a member of the omp85/tpsb transporter family"/>
    <property type="match status" value="1"/>
</dbReference>
<accession>B0VIY2</accession>
<gene>
    <name evidence="7" type="ordered locus">CLOAM0132</name>
</gene>
<feature type="compositionally biased region" description="Polar residues" evidence="4">
    <location>
        <begin position="613"/>
        <end position="628"/>
    </location>
</feature>
<evidence type="ECO:0000256" key="3">
    <source>
        <dbReference type="ARBA" id="ARBA00023136"/>
    </source>
</evidence>
<dbReference type="STRING" id="459349.CLOAM0132"/>
<comment type="similarity">
    <text evidence="2">Belongs to the TolB family.</text>
</comment>
<dbReference type="eggNOG" id="COG4775">
    <property type="taxonomic scope" value="Bacteria"/>
</dbReference>
<dbReference type="AlphaFoldDB" id="B0VIY2"/>
<dbReference type="eggNOG" id="COG0823">
    <property type="taxonomic scope" value="Bacteria"/>
</dbReference>
<feature type="chain" id="PRO_5002758248" description="Bacterial surface antigen (D15) domain-containing protein" evidence="5">
    <location>
        <begin position="21"/>
        <end position="1006"/>
    </location>
</feature>
<dbReference type="GO" id="GO:0019867">
    <property type="term" value="C:outer membrane"/>
    <property type="evidence" value="ECO:0007669"/>
    <property type="project" value="InterPro"/>
</dbReference>
<feature type="region of interest" description="Disordered" evidence="4">
    <location>
        <begin position="607"/>
        <end position="635"/>
    </location>
</feature>
<keyword evidence="3" id="KW-0472">Membrane</keyword>
<evidence type="ECO:0000259" key="6">
    <source>
        <dbReference type="Pfam" id="PF01103"/>
    </source>
</evidence>
<feature type="signal peptide" evidence="5">
    <location>
        <begin position="1"/>
        <end position="20"/>
    </location>
</feature>
<dbReference type="OrthoDB" id="9760276at2"/>
<dbReference type="Gene3D" id="2.120.10.30">
    <property type="entry name" value="TolB, C-terminal domain"/>
    <property type="match status" value="1"/>
</dbReference>
<dbReference type="InterPro" id="IPR011042">
    <property type="entry name" value="6-blade_b-propeller_TolB-like"/>
</dbReference>
<dbReference type="KEGG" id="caci:CLOAM0132"/>
<dbReference type="Pfam" id="PF01103">
    <property type="entry name" value="Omp85"/>
    <property type="match status" value="1"/>
</dbReference>
<feature type="domain" description="Bacterial surface antigen (D15)" evidence="6">
    <location>
        <begin position="743"/>
        <end position="986"/>
    </location>
</feature>
<dbReference type="HOGENOM" id="CLU_010614_0_0_0"/>
<comment type="subcellular location">
    <subcellularLocation>
        <location evidence="1">Membrane</location>
    </subcellularLocation>
</comment>
<dbReference type="Proteomes" id="UP000002019">
    <property type="component" value="Chromosome"/>
</dbReference>
<dbReference type="RefSeq" id="WP_015423903.1">
    <property type="nucleotide sequence ID" value="NC_020449.1"/>
</dbReference>
<sequence>MNKKLYCLIILFVLCSSVFAYSFGQNKVNFAPQDFSTIQTMHFDIYFPAGEDQFGRIAALMAEDIYYYIKAEFKVPILARIPIIFYSTKQEFLSTNITYYLLTEGVGGFTESLHNRVVVPFEGSYANLEELLAHELTHAYINAMDNRFVNPNSMLRPTSFPFWFSEGLPEYLSVGGEDDYNNMYLLDMVINNTIGRLNSADGYLAYRLGESFLTFIAETWGREKVPEYFFAIHSSFNLDEATKKVFGMDFEDLESRWHYKLKRDYYPLINSHDIPMENFEQRTFHKKDGSYFNLAPRFSPNGSRYVYYSNAGGRYSIWLAGTQGLAQPQLIFKGEKSGKAEEFYYLRSALSWFPDNQRIAFSAKTATGDKIQILNVNTKKIVQTISIPELQAIYEADVSPDGLFLVLAGQKNMQSDLYLYEIETGKLTQLTDDSYDDAHPRFSPDGKYIAYDSEHKCEKQEISYGLFSDLTRDIFTFNIETGEIVERTFENYDCFSPIWAEDGSKLVFLSYKYNLANYEILDWETGQRAELTKCIAGIMNGDISFDDSYLVISDYFDGAWDIYFDDNPLKNLIYEESSQPQSFVRADDLLQTIDLTRLDYYGKRSKAQHLSKKQSPQQNPRRPHISNNESDKSDSLKHFQDFSWDDKPDSINVPPKIEKYKTKFALDSIWGGLAYSSYTGTVGAIDLTLSDLMGNYGIGISLGISGKIEDSNLFLSFMNLKHRADYGIGVYNFYDETLYRRYRIGQDDYFRLRERELGMLFIYRYPFSRFTRLEFDSQLYYVKQEWDYLAPEDVPTENWQMDISKETDTVIAPGLAFVFDNALFGSTGPMVGWRYYYLIRKSFAKNELNYFTNYLDLRCYNFFEKRYSLAFRLNAGISTGESPQRFNLDGLYGVRALNEDIDGERMILGSAELRFPFFDYLYLAFPVPLQLRNIRGSIFADMGAAWDKNSDFRGVIDGKLNDIKLGYGFGPRLNLGYFVLKFDIAWLTDLSKISKPMYYLSLSEDF</sequence>
<dbReference type="EMBL" id="CU466930">
    <property type="protein sequence ID" value="CAO80042.1"/>
    <property type="molecule type" value="Genomic_DNA"/>
</dbReference>